<dbReference type="Gene3D" id="3.90.70.10">
    <property type="entry name" value="Cysteine proteinases"/>
    <property type="match status" value="1"/>
</dbReference>
<evidence type="ECO:0000313" key="11">
    <source>
        <dbReference type="Proteomes" id="UP000008068"/>
    </source>
</evidence>
<reference evidence="11" key="1">
    <citation type="submission" date="2011-07" db="EMBL/GenBank/DDBJ databases">
        <authorList>
            <consortium name="Caenorhabditis brenneri Sequencing and Analysis Consortium"/>
            <person name="Wilson R.K."/>
        </authorList>
    </citation>
    <scope>NUCLEOTIDE SEQUENCE [LARGE SCALE GENOMIC DNA]</scope>
    <source>
        <strain evidence="11">PB2801</strain>
    </source>
</reference>
<dbReference type="OMA" id="HHFAAFK"/>
<feature type="transmembrane region" description="Helical" evidence="7">
    <location>
        <begin position="54"/>
        <end position="72"/>
    </location>
</feature>
<dbReference type="GO" id="GO:0008234">
    <property type="term" value="F:cysteine-type peptidase activity"/>
    <property type="evidence" value="ECO:0007669"/>
    <property type="project" value="UniProtKB-KW"/>
</dbReference>
<dbReference type="InterPro" id="IPR025661">
    <property type="entry name" value="Pept_asp_AS"/>
</dbReference>
<dbReference type="InterPro" id="IPR013128">
    <property type="entry name" value="Peptidase_C1A"/>
</dbReference>
<evidence type="ECO:0000313" key="10">
    <source>
        <dbReference type="EMBL" id="EGT42740.1"/>
    </source>
</evidence>
<dbReference type="HOGENOM" id="CLU_012184_1_3_1"/>
<evidence type="ECO:0000259" key="9">
    <source>
        <dbReference type="SMART" id="SM00848"/>
    </source>
</evidence>
<accession>G0P1P3</accession>
<feature type="domain" description="Peptidase C1A papain C-terminal" evidence="8">
    <location>
        <begin position="181"/>
        <end position="394"/>
    </location>
</feature>
<keyword evidence="7" id="KW-0472">Membrane</keyword>
<dbReference type="Pfam" id="PF00112">
    <property type="entry name" value="Peptidase_C1"/>
    <property type="match status" value="1"/>
</dbReference>
<gene>
    <name evidence="10" type="ORF">CAEBREN_23878</name>
</gene>
<dbReference type="PROSITE" id="PS00139">
    <property type="entry name" value="THIOL_PROTEASE_CYS"/>
    <property type="match status" value="1"/>
</dbReference>
<dbReference type="SUPFAM" id="SSF54001">
    <property type="entry name" value="Cysteine proteinases"/>
    <property type="match status" value="1"/>
</dbReference>
<dbReference type="InterPro" id="IPR025660">
    <property type="entry name" value="Pept_his_AS"/>
</dbReference>
<dbReference type="Proteomes" id="UP000008068">
    <property type="component" value="Unassembled WGS sequence"/>
</dbReference>
<dbReference type="PROSITE" id="PS00640">
    <property type="entry name" value="THIOL_PROTEASE_ASN"/>
    <property type="match status" value="1"/>
</dbReference>
<organism evidence="11">
    <name type="scientific">Caenorhabditis brenneri</name>
    <name type="common">Nematode worm</name>
    <dbReference type="NCBI Taxonomy" id="135651"/>
    <lineage>
        <taxon>Eukaryota</taxon>
        <taxon>Metazoa</taxon>
        <taxon>Ecdysozoa</taxon>
        <taxon>Nematoda</taxon>
        <taxon>Chromadorea</taxon>
        <taxon>Rhabditida</taxon>
        <taxon>Rhabditina</taxon>
        <taxon>Rhabditomorpha</taxon>
        <taxon>Rhabditoidea</taxon>
        <taxon>Rhabditidae</taxon>
        <taxon>Peloderinae</taxon>
        <taxon>Caenorhabditis</taxon>
    </lineage>
</organism>
<protein>
    <submittedName>
        <fullName evidence="10">Uncharacterized protein</fullName>
    </submittedName>
</protein>
<dbReference type="CDD" id="cd02248">
    <property type="entry name" value="Peptidase_C1A"/>
    <property type="match status" value="1"/>
</dbReference>
<keyword evidence="6" id="KW-1015">Disulfide bond</keyword>
<keyword evidence="7" id="KW-1133">Transmembrane helix</keyword>
<dbReference type="InterPro" id="IPR013201">
    <property type="entry name" value="Prot_inhib_I29"/>
</dbReference>
<dbReference type="FunFam" id="3.90.70.10:FF:000103">
    <property type="entry name" value="Hypothetical LOC496748"/>
    <property type="match status" value="1"/>
</dbReference>
<keyword evidence="2" id="KW-0645">Protease</keyword>
<dbReference type="SMART" id="SM00848">
    <property type="entry name" value="Inhibitor_I29"/>
    <property type="match status" value="1"/>
</dbReference>
<keyword evidence="4" id="KW-0788">Thiol protease</keyword>
<dbReference type="InterPro" id="IPR038765">
    <property type="entry name" value="Papain-like_cys_pep_sf"/>
</dbReference>
<dbReference type="Pfam" id="PF08246">
    <property type="entry name" value="Inhibitor_I29"/>
    <property type="match status" value="1"/>
</dbReference>
<evidence type="ECO:0000256" key="4">
    <source>
        <dbReference type="ARBA" id="ARBA00022807"/>
    </source>
</evidence>
<sequence length="396" mass="45125">MVHPTIFPENSQKKELKFKSAGGEVEIGLDDFWMEEDTSKSPSKWAPRYCSLRILYFFFILFFMTILMASVFRIRAEKLKSFGLQQQFKDFNKKFGREHKSLEEYKMRFEVFQKNLREFEELNQKNPSVQYGINKFSDKTESELKNLLMDKKFLDSSLSNSTLKTLSSYRNPRNIIKNVQRPDYIDWRNDGKVMSVKDQGQCGSCWAFATVAAVESQYAIRKGTLWSLSEQELVDCDGASYGCGGGFLTSALGFILGNGLETEDDYPYSATKHDQCWINGDKTRVWIDEGYQLTMSEDDVAEWVANVGPVSFAMSVPKSFPAYHDGIYSPSEHECKDESLGYHAMAIIGYGQEGGQNYWIVKNSWGGSWGDQGYMRLARGVNACGMNDYVVGPKSN</sequence>
<dbReference type="SMART" id="SM00645">
    <property type="entry name" value="Pept_C1"/>
    <property type="match status" value="1"/>
</dbReference>
<evidence type="ECO:0000256" key="1">
    <source>
        <dbReference type="ARBA" id="ARBA00008455"/>
    </source>
</evidence>
<evidence type="ECO:0000259" key="8">
    <source>
        <dbReference type="SMART" id="SM00645"/>
    </source>
</evidence>
<dbReference type="PANTHER" id="PTHR12411">
    <property type="entry name" value="CYSTEINE PROTEASE FAMILY C1-RELATED"/>
    <property type="match status" value="1"/>
</dbReference>
<keyword evidence="3" id="KW-0378">Hydrolase</keyword>
<dbReference type="PROSITE" id="PS00639">
    <property type="entry name" value="THIOL_PROTEASE_HIS"/>
    <property type="match status" value="1"/>
</dbReference>
<dbReference type="MEROPS" id="C01.A44"/>
<dbReference type="InParanoid" id="G0P1P3"/>
<keyword evidence="7" id="KW-0812">Transmembrane</keyword>
<dbReference type="OrthoDB" id="5875790at2759"/>
<keyword evidence="5" id="KW-0865">Zymogen</keyword>
<evidence type="ECO:0000256" key="7">
    <source>
        <dbReference type="SAM" id="Phobius"/>
    </source>
</evidence>
<dbReference type="InterPro" id="IPR039417">
    <property type="entry name" value="Peptidase_C1A_papain-like"/>
</dbReference>
<dbReference type="eggNOG" id="KOG1542">
    <property type="taxonomic scope" value="Eukaryota"/>
</dbReference>
<proteinExistence type="inferred from homology"/>
<dbReference type="AlphaFoldDB" id="G0P1P3"/>
<dbReference type="InterPro" id="IPR000668">
    <property type="entry name" value="Peptidase_C1A_C"/>
</dbReference>
<dbReference type="InterPro" id="IPR000169">
    <property type="entry name" value="Pept_cys_AS"/>
</dbReference>
<dbReference type="STRING" id="135651.G0P1P3"/>
<name>G0P1P3_CAEBE</name>
<dbReference type="PRINTS" id="PR00705">
    <property type="entry name" value="PAPAIN"/>
</dbReference>
<comment type="similarity">
    <text evidence="1">Belongs to the peptidase C1 family.</text>
</comment>
<evidence type="ECO:0000256" key="6">
    <source>
        <dbReference type="ARBA" id="ARBA00023157"/>
    </source>
</evidence>
<dbReference type="EMBL" id="GL380016">
    <property type="protein sequence ID" value="EGT42740.1"/>
    <property type="molecule type" value="Genomic_DNA"/>
</dbReference>
<dbReference type="GO" id="GO:0006508">
    <property type="term" value="P:proteolysis"/>
    <property type="evidence" value="ECO:0007669"/>
    <property type="project" value="UniProtKB-KW"/>
</dbReference>
<evidence type="ECO:0000256" key="2">
    <source>
        <dbReference type="ARBA" id="ARBA00022670"/>
    </source>
</evidence>
<feature type="domain" description="Cathepsin propeptide inhibitor" evidence="9">
    <location>
        <begin position="88"/>
        <end position="144"/>
    </location>
</feature>
<keyword evidence="11" id="KW-1185">Reference proteome</keyword>
<evidence type="ECO:0000256" key="5">
    <source>
        <dbReference type="ARBA" id="ARBA00023145"/>
    </source>
</evidence>
<evidence type="ECO:0000256" key="3">
    <source>
        <dbReference type="ARBA" id="ARBA00022801"/>
    </source>
</evidence>